<reference evidence="1" key="1">
    <citation type="submission" date="2018-02" db="EMBL/GenBank/DDBJ databases">
        <title>Rhizophora mucronata_Transcriptome.</title>
        <authorList>
            <person name="Meera S.P."/>
            <person name="Sreeshan A."/>
            <person name="Augustine A."/>
        </authorList>
    </citation>
    <scope>NUCLEOTIDE SEQUENCE</scope>
    <source>
        <tissue evidence="1">Leaf</tissue>
    </source>
</reference>
<protein>
    <submittedName>
        <fullName evidence="1">Uncharacterized protein</fullName>
    </submittedName>
</protein>
<proteinExistence type="predicted"/>
<accession>A0A2P2Q7D3</accession>
<dbReference type="EMBL" id="GGEC01082390">
    <property type="protein sequence ID" value="MBX62874.1"/>
    <property type="molecule type" value="Transcribed_RNA"/>
</dbReference>
<evidence type="ECO:0000313" key="1">
    <source>
        <dbReference type="EMBL" id="MBX62874.1"/>
    </source>
</evidence>
<organism evidence="1">
    <name type="scientific">Rhizophora mucronata</name>
    <name type="common">Asiatic mangrove</name>
    <dbReference type="NCBI Taxonomy" id="61149"/>
    <lineage>
        <taxon>Eukaryota</taxon>
        <taxon>Viridiplantae</taxon>
        <taxon>Streptophyta</taxon>
        <taxon>Embryophyta</taxon>
        <taxon>Tracheophyta</taxon>
        <taxon>Spermatophyta</taxon>
        <taxon>Magnoliopsida</taxon>
        <taxon>eudicotyledons</taxon>
        <taxon>Gunneridae</taxon>
        <taxon>Pentapetalae</taxon>
        <taxon>rosids</taxon>
        <taxon>fabids</taxon>
        <taxon>Malpighiales</taxon>
        <taxon>Rhizophoraceae</taxon>
        <taxon>Rhizophora</taxon>
    </lineage>
</organism>
<dbReference type="AlphaFoldDB" id="A0A2P2Q7D3"/>
<name>A0A2P2Q7D3_RHIMU</name>
<sequence length="22" mass="2720">MYAQIIKKRIELRNSDEINNRD</sequence>